<keyword evidence="8" id="KW-1185">Reference proteome</keyword>
<dbReference type="InterPro" id="IPR001261">
    <property type="entry name" value="ArgE/DapE_CS"/>
</dbReference>
<dbReference type="InterPro" id="IPR036264">
    <property type="entry name" value="Bact_exopeptidase_dim_dom"/>
</dbReference>
<evidence type="ECO:0000256" key="3">
    <source>
        <dbReference type="ARBA" id="ARBA00022801"/>
    </source>
</evidence>
<dbReference type="PANTHER" id="PTHR43808:SF9">
    <property type="entry name" value="BLL0789 PROTEIN"/>
    <property type="match status" value="1"/>
</dbReference>
<feature type="domain" description="Peptidase M20 dimerisation" evidence="6">
    <location>
        <begin position="177"/>
        <end position="270"/>
    </location>
</feature>
<dbReference type="GO" id="GO:0046872">
    <property type="term" value="F:metal ion binding"/>
    <property type="evidence" value="ECO:0007669"/>
    <property type="project" value="UniProtKB-KW"/>
</dbReference>
<feature type="active site" evidence="5">
    <location>
        <position position="80"/>
    </location>
</feature>
<evidence type="ECO:0000256" key="2">
    <source>
        <dbReference type="ARBA" id="ARBA00022723"/>
    </source>
</evidence>
<evidence type="ECO:0000313" key="7">
    <source>
        <dbReference type="EMBL" id="PRZ00745.1"/>
    </source>
</evidence>
<keyword evidence="7" id="KW-0121">Carboxypeptidase</keyword>
<dbReference type="InterPro" id="IPR050072">
    <property type="entry name" value="Peptidase_M20A"/>
</dbReference>
<dbReference type="Pfam" id="PF07687">
    <property type="entry name" value="M20_dimer"/>
    <property type="match status" value="1"/>
</dbReference>
<reference evidence="7 8" key="1">
    <citation type="submission" date="2018-03" db="EMBL/GenBank/DDBJ databases">
        <title>Genomic Encyclopedia of Type Strains, Phase III (KMG-III): the genomes of soil and plant-associated and newly described type strains.</title>
        <authorList>
            <person name="Whitman W."/>
        </authorList>
    </citation>
    <scope>NUCLEOTIDE SEQUENCE [LARGE SCALE GENOMIC DNA]</scope>
    <source>
        <strain evidence="7 8">MWH-P2sevCIIIb</strain>
    </source>
</reference>
<comment type="caution">
    <text evidence="7">The sequence shown here is derived from an EMBL/GenBank/DDBJ whole genome shotgun (WGS) entry which is preliminary data.</text>
</comment>
<sequence>MSDEQQRLVSDISKWIECESPSSDTAALHRMAEIAASQARVSGLKVELTSIGEKKLPLLLVSNRAQGDTRPGILVLAHLDTVHPVGTIQTLNKLRIEGDRLYGPGSYDMKAGAYLALTALCEHVPAASTKLPVDYLLVPDEEVGSHDSRRFIEKYAAQAKYTLVAEPARADGGKCVTARKGTGMVKICVTGCQSHAGVNHEKGRSAIKEMAHQVLAIESFTDYQRGITVSVGKIAGGTATNTVPGFCEAIVDFRIPDAPAGDEILAKFKSLKAVGADVTVDVDVELNRPPMVKTLQSAALLARIQDQAMAAGFELEEAPMTGGGSDANFTSAMGVPSIDGLGADGDGAHTLSEHILISTLPKRLQFWRNTFSNLD</sequence>
<dbReference type="PIRSF" id="PIRSF037238">
    <property type="entry name" value="Carboxypeptidase_G2"/>
    <property type="match status" value="1"/>
</dbReference>
<dbReference type="Gene3D" id="3.30.70.360">
    <property type="match status" value="1"/>
</dbReference>
<dbReference type="PANTHER" id="PTHR43808">
    <property type="entry name" value="ACETYLORNITHINE DEACETYLASE"/>
    <property type="match status" value="1"/>
</dbReference>
<dbReference type="OrthoDB" id="9776600at2"/>
<dbReference type="InterPro" id="IPR002933">
    <property type="entry name" value="Peptidase_M20"/>
</dbReference>
<proteinExistence type="predicted"/>
<gene>
    <name evidence="7" type="ORF">BCM14_0215</name>
</gene>
<evidence type="ECO:0000256" key="1">
    <source>
        <dbReference type="ARBA" id="ARBA00001947"/>
    </source>
</evidence>
<dbReference type="CDD" id="cd03885">
    <property type="entry name" value="M20_CPDG2"/>
    <property type="match status" value="1"/>
</dbReference>
<dbReference type="SUPFAM" id="SSF53187">
    <property type="entry name" value="Zn-dependent exopeptidases"/>
    <property type="match status" value="1"/>
</dbReference>
<keyword evidence="3" id="KW-0378">Hydrolase</keyword>
<dbReference type="GO" id="GO:0004180">
    <property type="term" value="F:carboxypeptidase activity"/>
    <property type="evidence" value="ECO:0007669"/>
    <property type="project" value="UniProtKB-KW"/>
</dbReference>
<dbReference type="Gene3D" id="3.40.630.10">
    <property type="entry name" value="Zn peptidases"/>
    <property type="match status" value="1"/>
</dbReference>
<dbReference type="Pfam" id="PF01546">
    <property type="entry name" value="Peptidase_M20"/>
    <property type="match status" value="1"/>
</dbReference>
<evidence type="ECO:0000256" key="5">
    <source>
        <dbReference type="PIRSR" id="PIRSR037238-1"/>
    </source>
</evidence>
<dbReference type="PROSITE" id="PS00758">
    <property type="entry name" value="ARGE_DAPE_CPG2_1"/>
    <property type="match status" value="1"/>
</dbReference>
<dbReference type="InterPro" id="IPR017150">
    <property type="entry name" value="Pept_M20_glutamate_carboxypep"/>
</dbReference>
<dbReference type="AlphaFoldDB" id="A0A2T0XP67"/>
<keyword evidence="7" id="KW-0645">Protease</keyword>
<dbReference type="Proteomes" id="UP000238308">
    <property type="component" value="Unassembled WGS sequence"/>
</dbReference>
<protein>
    <submittedName>
        <fullName evidence="7">Glutamate carboxypeptidase</fullName>
    </submittedName>
</protein>
<organism evidence="7 8">
    <name type="scientific">Jezberella montanilacus</name>
    <dbReference type="NCBI Taxonomy" id="323426"/>
    <lineage>
        <taxon>Bacteria</taxon>
        <taxon>Pseudomonadati</taxon>
        <taxon>Pseudomonadota</taxon>
        <taxon>Betaproteobacteria</taxon>
        <taxon>Burkholderiales</taxon>
        <taxon>Alcaligenaceae</taxon>
        <taxon>Jezberella</taxon>
    </lineage>
</organism>
<evidence type="ECO:0000256" key="4">
    <source>
        <dbReference type="ARBA" id="ARBA00022833"/>
    </source>
</evidence>
<accession>A0A2T0XP67</accession>
<dbReference type="EMBL" id="PVTV01000003">
    <property type="protein sequence ID" value="PRZ00745.1"/>
    <property type="molecule type" value="Genomic_DNA"/>
</dbReference>
<feature type="active site" description="Proton acceptor" evidence="5">
    <location>
        <position position="141"/>
    </location>
</feature>
<dbReference type="RefSeq" id="WP_106226154.1">
    <property type="nucleotide sequence ID" value="NZ_PVTV01000003.1"/>
</dbReference>
<keyword evidence="4" id="KW-0862">Zinc</keyword>
<evidence type="ECO:0000313" key="8">
    <source>
        <dbReference type="Proteomes" id="UP000238308"/>
    </source>
</evidence>
<evidence type="ECO:0000259" key="6">
    <source>
        <dbReference type="Pfam" id="PF07687"/>
    </source>
</evidence>
<comment type="cofactor">
    <cofactor evidence="1">
        <name>Zn(2+)</name>
        <dbReference type="ChEBI" id="CHEBI:29105"/>
    </cofactor>
</comment>
<name>A0A2T0XP67_9BURK</name>
<dbReference type="InterPro" id="IPR011650">
    <property type="entry name" value="Peptidase_M20_dimer"/>
</dbReference>
<keyword evidence="2" id="KW-0479">Metal-binding</keyword>
<dbReference type="SUPFAM" id="SSF55031">
    <property type="entry name" value="Bacterial exopeptidase dimerisation domain"/>
    <property type="match status" value="1"/>
</dbReference>